<dbReference type="Pfam" id="PF01966">
    <property type="entry name" value="HD"/>
    <property type="match status" value="1"/>
</dbReference>
<dbReference type="GO" id="GO:0008081">
    <property type="term" value="F:phosphoric diester hydrolase activity"/>
    <property type="evidence" value="ECO:0007669"/>
    <property type="project" value="UniProtKB-ARBA"/>
</dbReference>
<comment type="caution">
    <text evidence="3">The sequence shown here is derived from an EMBL/GenBank/DDBJ whole genome shotgun (WGS) entry which is preliminary data.</text>
</comment>
<dbReference type="PROSITE" id="PS51832">
    <property type="entry name" value="HD_GYP"/>
    <property type="match status" value="1"/>
</dbReference>
<dbReference type="Gene3D" id="1.10.3210.10">
    <property type="entry name" value="Hypothetical protein af1432"/>
    <property type="match status" value="2"/>
</dbReference>
<dbReference type="PANTHER" id="PTHR43155:SF1">
    <property type="entry name" value="3'3'-CGAMP-SPECIFIC PHOSPHODIESTERASE 1"/>
    <property type="match status" value="1"/>
</dbReference>
<evidence type="ECO:0000313" key="4">
    <source>
        <dbReference type="Proteomes" id="UP000215181"/>
    </source>
</evidence>
<dbReference type="CDD" id="cd00077">
    <property type="entry name" value="HDc"/>
    <property type="match status" value="2"/>
</dbReference>
<accession>A0A235F3E6</accession>
<dbReference type="RefSeq" id="WP_094266666.1">
    <property type="nucleotide sequence ID" value="NZ_NOIH01000002.1"/>
</dbReference>
<dbReference type="NCBIfam" id="TIGR00277">
    <property type="entry name" value="HDIG"/>
    <property type="match status" value="1"/>
</dbReference>
<sequence>MSIHTDLRSVIYALSDALDLVGVDDVAHGKRVGIMAAECAAELGLGGQEQDFLFDLGMLHDIGVSSTGIHRNLVEQFDWAGSQQHAETGYALLKDYAPLAAMAVPVRYHHTHWSQLQDKGLDPAVARAANLIFLVDRVDALAAPHYASNGVLPHMHQIRDEIARNAGGRFAPELVAAFLTASAREAFWLRLEPRSIQAALQDRLALAGEGNAPTGSLRELARIFSRIVDAKSPFTAEHSLGVAGVACLLARRLGVAPDNVDKLEIAALLHDLGKLRVPDEILDKPGKLDPAERLVINSHSFETFQILRNVKGFEEIAPWAAYHHEEPGGSGYPFHVDAATLPIEARILRVADIFQAMVQDRPYRAGLGAQEALAFLQKLAGEGRIDRTVFATLSAFIDEAMRAARPGASRDVQSEGADHV</sequence>
<dbReference type="InterPro" id="IPR006675">
    <property type="entry name" value="HDIG_dom"/>
</dbReference>
<feature type="domain" description="HD-GYP" evidence="2">
    <location>
        <begin position="213"/>
        <end position="409"/>
    </location>
</feature>
<proteinExistence type="predicted"/>
<dbReference type="Proteomes" id="UP000215181">
    <property type="component" value="Unassembled WGS sequence"/>
</dbReference>
<dbReference type="InterPro" id="IPR003607">
    <property type="entry name" value="HD/PDEase_dom"/>
</dbReference>
<gene>
    <name evidence="3" type="ORF">CGK74_01140</name>
</gene>
<name>A0A235F3E6_9RHOO</name>
<evidence type="ECO:0000259" key="2">
    <source>
        <dbReference type="PROSITE" id="PS51832"/>
    </source>
</evidence>
<dbReference type="AlphaFoldDB" id="A0A235F3E6"/>
<evidence type="ECO:0000313" key="3">
    <source>
        <dbReference type="EMBL" id="OYD55779.1"/>
    </source>
</evidence>
<feature type="domain" description="HD" evidence="1">
    <location>
        <begin position="235"/>
        <end position="357"/>
    </location>
</feature>
<protein>
    <submittedName>
        <fullName evidence="3">Phosphodiesterase</fullName>
    </submittedName>
</protein>
<dbReference type="Pfam" id="PF13487">
    <property type="entry name" value="HD_5"/>
    <property type="match status" value="1"/>
</dbReference>
<organism evidence="3 4">
    <name type="scientific">Thauera propionica</name>
    <dbReference type="NCBI Taxonomy" id="2019431"/>
    <lineage>
        <taxon>Bacteria</taxon>
        <taxon>Pseudomonadati</taxon>
        <taxon>Pseudomonadota</taxon>
        <taxon>Betaproteobacteria</taxon>
        <taxon>Rhodocyclales</taxon>
        <taxon>Zoogloeaceae</taxon>
        <taxon>Thauera</taxon>
    </lineage>
</organism>
<dbReference type="SMART" id="SM00471">
    <property type="entry name" value="HDc"/>
    <property type="match status" value="2"/>
</dbReference>
<evidence type="ECO:0000259" key="1">
    <source>
        <dbReference type="PROSITE" id="PS51831"/>
    </source>
</evidence>
<reference evidence="3 4" key="1">
    <citation type="submission" date="2017-07" db="EMBL/GenBank/DDBJ databases">
        <title>Thauera sp. KNDSS-Mac4 genome sequence and assembly.</title>
        <authorList>
            <person name="Mayilraj S."/>
        </authorList>
    </citation>
    <scope>NUCLEOTIDE SEQUENCE [LARGE SCALE GENOMIC DNA]</scope>
    <source>
        <strain evidence="3 4">KNDSS-Mac4</strain>
    </source>
</reference>
<dbReference type="OrthoDB" id="9763857at2"/>
<keyword evidence="4" id="KW-1185">Reference proteome</keyword>
<dbReference type="SUPFAM" id="SSF109604">
    <property type="entry name" value="HD-domain/PDEase-like"/>
    <property type="match status" value="2"/>
</dbReference>
<dbReference type="EMBL" id="NOIH01000002">
    <property type="protein sequence ID" value="OYD55779.1"/>
    <property type="molecule type" value="Genomic_DNA"/>
</dbReference>
<dbReference type="PROSITE" id="PS51831">
    <property type="entry name" value="HD"/>
    <property type="match status" value="1"/>
</dbReference>
<dbReference type="InterPro" id="IPR006674">
    <property type="entry name" value="HD_domain"/>
</dbReference>
<dbReference type="PANTHER" id="PTHR43155">
    <property type="entry name" value="CYCLIC DI-GMP PHOSPHODIESTERASE PA4108-RELATED"/>
    <property type="match status" value="1"/>
</dbReference>
<dbReference type="InterPro" id="IPR037522">
    <property type="entry name" value="HD_GYP_dom"/>
</dbReference>